<reference evidence="2" key="1">
    <citation type="submission" date="2022-11" db="EMBL/GenBank/DDBJ databases">
        <title>Genome Sequence of Cubamyces cubensis.</title>
        <authorList>
            <person name="Buettner E."/>
        </authorList>
    </citation>
    <scope>NUCLEOTIDE SEQUENCE</scope>
    <source>
        <strain evidence="2">MPL-01</strain>
    </source>
</reference>
<name>A0AAD7U193_9APHY</name>
<dbReference type="GO" id="GO:0005739">
    <property type="term" value="C:mitochondrion"/>
    <property type="evidence" value="ECO:0007669"/>
    <property type="project" value="UniProtKB-SubCell"/>
</dbReference>
<dbReference type="InterPro" id="IPR042184">
    <property type="entry name" value="YqeY/Aim41_N"/>
</dbReference>
<organism evidence="2 3">
    <name type="scientific">Trametes cubensis</name>
    <dbReference type="NCBI Taxonomy" id="1111947"/>
    <lineage>
        <taxon>Eukaryota</taxon>
        <taxon>Fungi</taxon>
        <taxon>Dikarya</taxon>
        <taxon>Basidiomycota</taxon>
        <taxon>Agaricomycotina</taxon>
        <taxon>Agaricomycetes</taxon>
        <taxon>Polyporales</taxon>
        <taxon>Polyporaceae</taxon>
        <taxon>Trametes</taxon>
    </lineage>
</organism>
<sequence length="211" mass="23073">MTMFHPLRIRHCLRAFVPSPASYARPPILRRPLSNVSASTSSPLSDGAADIRARLMQELKAAMKSKDQVKSTVIRSVLSEVYAADKTPSGTAATSAAITTILRRAVTRRADAATQFENAARPDLAQKEREEAALLESFLPPLLPEAEIDRILQGVLADPAVANARSKGPPQKVLGLVFKTFYSRVDKSTVDPELHTRVRLRHRTHICVATG</sequence>
<protein>
    <recommendedName>
        <fullName evidence="1">Altered inheritance of mitochondria protein 41</fullName>
    </recommendedName>
</protein>
<keyword evidence="1" id="KW-0496">Mitochondrion</keyword>
<dbReference type="InterPro" id="IPR003789">
    <property type="entry name" value="Asn/Gln_tRNA_amidoTrase-B-like"/>
</dbReference>
<evidence type="ECO:0000313" key="2">
    <source>
        <dbReference type="EMBL" id="KAJ8494753.1"/>
    </source>
</evidence>
<gene>
    <name evidence="1" type="primary">AIM41</name>
    <name evidence="2" type="ORF">ONZ51_g2104</name>
</gene>
<comment type="caution">
    <text evidence="2">The sequence shown here is derived from an EMBL/GenBank/DDBJ whole genome shotgun (WGS) entry which is preliminary data.</text>
</comment>
<dbReference type="GO" id="GO:0016884">
    <property type="term" value="F:carbon-nitrogen ligase activity, with glutamine as amido-N-donor"/>
    <property type="evidence" value="ECO:0007669"/>
    <property type="project" value="UniProtKB-UniRule"/>
</dbReference>
<dbReference type="Gene3D" id="1.10.1510.10">
    <property type="entry name" value="Uncharacterised protein YqeY/AIM41 PF09424, N-terminal domain"/>
    <property type="match status" value="1"/>
</dbReference>
<keyword evidence="3" id="KW-1185">Reference proteome</keyword>
<proteinExistence type="inferred from homology"/>
<evidence type="ECO:0000256" key="1">
    <source>
        <dbReference type="RuleBase" id="RU365099"/>
    </source>
</evidence>
<dbReference type="EMBL" id="JAPEVG010000032">
    <property type="protein sequence ID" value="KAJ8494753.1"/>
    <property type="molecule type" value="Genomic_DNA"/>
</dbReference>
<comment type="subcellular location">
    <subcellularLocation>
        <location evidence="1">Mitochondrion</location>
    </subcellularLocation>
</comment>
<dbReference type="Proteomes" id="UP001215151">
    <property type="component" value="Unassembled WGS sequence"/>
</dbReference>
<dbReference type="PANTHER" id="PTHR28055:SF1">
    <property type="entry name" value="ALTERED INHERITANCE OF MITOCHONDRIA PROTEIN 41, MITOCHONDRIAL"/>
    <property type="match status" value="1"/>
</dbReference>
<dbReference type="InterPro" id="IPR019004">
    <property type="entry name" value="YqeY/Aim41"/>
</dbReference>
<dbReference type="Pfam" id="PF09424">
    <property type="entry name" value="YqeY"/>
    <property type="match status" value="1"/>
</dbReference>
<dbReference type="PANTHER" id="PTHR28055">
    <property type="entry name" value="ALTERED INHERITANCE OF MITOCHONDRIA PROTEIN 41, MITOCHONDRIAL"/>
    <property type="match status" value="1"/>
</dbReference>
<accession>A0AAD7U193</accession>
<comment type="similarity">
    <text evidence="1">Belongs to the AIM41 family.</text>
</comment>
<dbReference type="AlphaFoldDB" id="A0AAD7U193"/>
<evidence type="ECO:0000313" key="3">
    <source>
        <dbReference type="Proteomes" id="UP001215151"/>
    </source>
</evidence>
<dbReference type="SUPFAM" id="SSF89095">
    <property type="entry name" value="GatB/YqeY motif"/>
    <property type="match status" value="1"/>
</dbReference>